<sequence>MSFQIDQGLINRLNQVQQMNNRLNQEIQQLRNNFKEIQQLNNQNDQEFNSIRVSQEPHSMDRK</sequence>
<evidence type="ECO:0000256" key="1">
    <source>
        <dbReference type="SAM" id="MobiDB-lite"/>
    </source>
</evidence>
<dbReference type="Proteomes" id="UP000266673">
    <property type="component" value="Unassembled WGS sequence"/>
</dbReference>
<dbReference type="AlphaFoldDB" id="A0A397US97"/>
<organism evidence="2 3">
    <name type="scientific">Gigaspora rosea</name>
    <dbReference type="NCBI Taxonomy" id="44941"/>
    <lineage>
        <taxon>Eukaryota</taxon>
        <taxon>Fungi</taxon>
        <taxon>Fungi incertae sedis</taxon>
        <taxon>Mucoromycota</taxon>
        <taxon>Glomeromycotina</taxon>
        <taxon>Glomeromycetes</taxon>
        <taxon>Diversisporales</taxon>
        <taxon>Gigasporaceae</taxon>
        <taxon>Gigaspora</taxon>
    </lineage>
</organism>
<comment type="caution">
    <text evidence="2">The sequence shown here is derived from an EMBL/GenBank/DDBJ whole genome shotgun (WGS) entry which is preliminary data.</text>
</comment>
<evidence type="ECO:0000313" key="3">
    <source>
        <dbReference type="Proteomes" id="UP000266673"/>
    </source>
</evidence>
<name>A0A397US97_9GLOM</name>
<dbReference type="EMBL" id="QKWP01001058">
    <property type="protein sequence ID" value="RIB12117.1"/>
    <property type="molecule type" value="Genomic_DNA"/>
</dbReference>
<keyword evidence="3" id="KW-1185">Reference proteome</keyword>
<protein>
    <submittedName>
        <fullName evidence="2">Uncharacterized protein</fullName>
    </submittedName>
</protein>
<gene>
    <name evidence="2" type="ORF">C2G38_2249711</name>
</gene>
<feature type="compositionally biased region" description="Polar residues" evidence="1">
    <location>
        <begin position="41"/>
        <end position="57"/>
    </location>
</feature>
<accession>A0A397US97</accession>
<reference evidence="2 3" key="1">
    <citation type="submission" date="2018-06" db="EMBL/GenBank/DDBJ databases">
        <title>Comparative genomics reveals the genomic features of Rhizophagus irregularis, R. cerebriforme, R. diaphanum and Gigaspora rosea, and their symbiotic lifestyle signature.</title>
        <authorList>
            <person name="Morin E."/>
            <person name="San Clemente H."/>
            <person name="Chen E.C.H."/>
            <person name="De La Providencia I."/>
            <person name="Hainaut M."/>
            <person name="Kuo A."/>
            <person name="Kohler A."/>
            <person name="Murat C."/>
            <person name="Tang N."/>
            <person name="Roy S."/>
            <person name="Loubradou J."/>
            <person name="Henrissat B."/>
            <person name="Grigoriev I.V."/>
            <person name="Corradi N."/>
            <person name="Roux C."/>
            <person name="Martin F.M."/>
        </authorList>
    </citation>
    <scope>NUCLEOTIDE SEQUENCE [LARGE SCALE GENOMIC DNA]</scope>
    <source>
        <strain evidence="2 3">DAOM 194757</strain>
    </source>
</reference>
<feature type="region of interest" description="Disordered" evidence="1">
    <location>
        <begin position="41"/>
        <end position="63"/>
    </location>
</feature>
<evidence type="ECO:0000313" key="2">
    <source>
        <dbReference type="EMBL" id="RIB12117.1"/>
    </source>
</evidence>
<proteinExistence type="predicted"/>